<dbReference type="EMBL" id="SORZ01000001">
    <property type="protein sequence ID" value="TPW36112.1"/>
    <property type="molecule type" value="Genomic_DNA"/>
</dbReference>
<organism evidence="2 3">
    <name type="scientific">Oecophyllibacter saccharovorans</name>
    <dbReference type="NCBI Taxonomy" id="2558360"/>
    <lineage>
        <taxon>Bacteria</taxon>
        <taxon>Pseudomonadati</taxon>
        <taxon>Pseudomonadota</taxon>
        <taxon>Alphaproteobacteria</taxon>
        <taxon>Acetobacterales</taxon>
        <taxon>Acetobacteraceae</taxon>
        <taxon>Oecophyllibacter</taxon>
    </lineage>
</organism>
<feature type="region of interest" description="Disordered" evidence="1">
    <location>
        <begin position="242"/>
        <end position="272"/>
    </location>
</feature>
<protein>
    <submittedName>
        <fullName evidence="2">Uncharacterized protein</fullName>
    </submittedName>
</protein>
<dbReference type="Proteomes" id="UP000315037">
    <property type="component" value="Unassembled WGS sequence"/>
</dbReference>
<comment type="caution">
    <text evidence="2">The sequence shown here is derived from an EMBL/GenBank/DDBJ whole genome shotgun (WGS) entry which is preliminary data.</text>
</comment>
<gene>
    <name evidence="2" type="ORF">E3202_00230</name>
</gene>
<feature type="compositionally biased region" description="Basic and acidic residues" evidence="1">
    <location>
        <begin position="147"/>
        <end position="162"/>
    </location>
</feature>
<dbReference type="AlphaFoldDB" id="A0A506US22"/>
<evidence type="ECO:0000256" key="1">
    <source>
        <dbReference type="SAM" id="MobiDB-lite"/>
    </source>
</evidence>
<accession>A0A506US22</accession>
<feature type="compositionally biased region" description="Polar residues" evidence="1">
    <location>
        <begin position="256"/>
        <end position="272"/>
    </location>
</feature>
<keyword evidence="3" id="KW-1185">Reference proteome</keyword>
<proteinExistence type="predicted"/>
<reference evidence="2 3" key="1">
    <citation type="submission" date="2019-03" db="EMBL/GenBank/DDBJ databases">
        <title>The complete genome sequence of Neokomagataea sp. Jb2 NBRC113641.</title>
        <authorList>
            <person name="Chua K.-O."/>
            <person name="Chan K.-G."/>
            <person name="See-Too W.-S."/>
        </authorList>
    </citation>
    <scope>NUCLEOTIDE SEQUENCE [LARGE SCALE GENOMIC DNA]</scope>
    <source>
        <strain evidence="2 3">Jb2</strain>
    </source>
</reference>
<name>A0A506US22_9PROT</name>
<feature type="region of interest" description="Disordered" evidence="1">
    <location>
        <begin position="145"/>
        <end position="178"/>
    </location>
</feature>
<sequence length="272" mass="29403">MTLIGGARAVRGDTTLDGDVLIGYLRKKAPPPGQAAAPSSTASEDPLGGSLELYRIEARGHVHVYNLKDQAWGDHGIYDVDRALMLMTGQHLKVMTPQDVMTARDLMEYYPKARISVGRGNASLTTNDGKRVTADIMESFGMSDLQKAQRDAADRRQAEIARRRGLPPPKSTNSSNMDRAYGWGHVVVRTQTQTATGDRGVYLFGPELARLVGHVHVTQGQNQNNGSQALVNLRTGVSTMLPGTNSPIQGLVVPNEASSNENQNKTQGGSRK</sequence>
<evidence type="ECO:0000313" key="2">
    <source>
        <dbReference type="EMBL" id="TPW36112.1"/>
    </source>
</evidence>
<dbReference type="Gene3D" id="2.60.450.10">
    <property type="entry name" value="Lipopolysaccharide (LPS) transport protein A like domain"/>
    <property type="match status" value="2"/>
</dbReference>
<evidence type="ECO:0000313" key="3">
    <source>
        <dbReference type="Proteomes" id="UP000315037"/>
    </source>
</evidence>